<dbReference type="AlphaFoldDB" id="A0AAE1EIF8"/>
<dbReference type="Proteomes" id="UP001286313">
    <property type="component" value="Unassembled WGS sequence"/>
</dbReference>
<proteinExistence type="predicted"/>
<feature type="region of interest" description="Disordered" evidence="1">
    <location>
        <begin position="60"/>
        <end position="79"/>
    </location>
</feature>
<organism evidence="2 3">
    <name type="scientific">Petrolisthes cinctipes</name>
    <name type="common">Flat porcelain crab</name>
    <dbReference type="NCBI Taxonomy" id="88211"/>
    <lineage>
        <taxon>Eukaryota</taxon>
        <taxon>Metazoa</taxon>
        <taxon>Ecdysozoa</taxon>
        <taxon>Arthropoda</taxon>
        <taxon>Crustacea</taxon>
        <taxon>Multicrustacea</taxon>
        <taxon>Malacostraca</taxon>
        <taxon>Eumalacostraca</taxon>
        <taxon>Eucarida</taxon>
        <taxon>Decapoda</taxon>
        <taxon>Pleocyemata</taxon>
        <taxon>Anomura</taxon>
        <taxon>Galatheoidea</taxon>
        <taxon>Porcellanidae</taxon>
        <taxon>Petrolisthes</taxon>
    </lineage>
</organism>
<gene>
    <name evidence="2" type="ORF">Pcinc_040660</name>
</gene>
<accession>A0AAE1EIF8</accession>
<name>A0AAE1EIF8_PETCI</name>
<keyword evidence="3" id="KW-1185">Reference proteome</keyword>
<comment type="caution">
    <text evidence="2">The sequence shown here is derived from an EMBL/GenBank/DDBJ whole genome shotgun (WGS) entry which is preliminary data.</text>
</comment>
<evidence type="ECO:0000256" key="1">
    <source>
        <dbReference type="SAM" id="MobiDB-lite"/>
    </source>
</evidence>
<dbReference type="EMBL" id="JAWQEG010007249">
    <property type="protein sequence ID" value="KAK3852763.1"/>
    <property type="molecule type" value="Genomic_DNA"/>
</dbReference>
<evidence type="ECO:0000313" key="2">
    <source>
        <dbReference type="EMBL" id="KAK3852763.1"/>
    </source>
</evidence>
<protein>
    <submittedName>
        <fullName evidence="2">Uncharacterized protein</fullName>
    </submittedName>
</protein>
<feature type="compositionally biased region" description="Pro residues" evidence="1">
    <location>
        <begin position="66"/>
        <end position="79"/>
    </location>
</feature>
<evidence type="ECO:0000313" key="3">
    <source>
        <dbReference type="Proteomes" id="UP001286313"/>
    </source>
</evidence>
<sequence length="92" mass="9881">MRRGYKCVPDNNKPRGTHTWVPSTILHQTALQDATTITTTTTTTSPLPPALKKGTITTTTTTTISPLPPALKTPLSPPPRPLASSCLFRLCV</sequence>
<reference evidence="2" key="1">
    <citation type="submission" date="2023-10" db="EMBL/GenBank/DDBJ databases">
        <title>Genome assemblies of two species of porcelain crab, Petrolisthes cinctipes and Petrolisthes manimaculis (Anomura: Porcellanidae).</title>
        <authorList>
            <person name="Angst P."/>
        </authorList>
    </citation>
    <scope>NUCLEOTIDE SEQUENCE</scope>
    <source>
        <strain evidence="2">PB745_01</strain>
        <tissue evidence="2">Gill</tissue>
    </source>
</reference>